<evidence type="ECO:0000313" key="2">
    <source>
        <dbReference type="Proteomes" id="UP000800035"/>
    </source>
</evidence>
<organism evidence="1 2">
    <name type="scientific">Byssothecium circinans</name>
    <dbReference type="NCBI Taxonomy" id="147558"/>
    <lineage>
        <taxon>Eukaryota</taxon>
        <taxon>Fungi</taxon>
        <taxon>Dikarya</taxon>
        <taxon>Ascomycota</taxon>
        <taxon>Pezizomycotina</taxon>
        <taxon>Dothideomycetes</taxon>
        <taxon>Pleosporomycetidae</taxon>
        <taxon>Pleosporales</taxon>
        <taxon>Massarineae</taxon>
        <taxon>Massarinaceae</taxon>
        <taxon>Byssothecium</taxon>
    </lineage>
</organism>
<sequence>MLQPNGKGLEVSFEQMLSLAGAEYPVMVDGGLVFVGYQTVIVPVQIHRDYVQFHIEVNQDDQINPFTLKYGQRAFCEDPALFKGKRCFLGCCETAHIMLGNPGTTINSKILGCNRETEDSSPERNCCRIPSYISFPAAGRT</sequence>
<accession>A0A6A5U1K2</accession>
<evidence type="ECO:0000313" key="1">
    <source>
        <dbReference type="EMBL" id="KAF1957722.1"/>
    </source>
</evidence>
<dbReference type="EMBL" id="ML976988">
    <property type="protein sequence ID" value="KAF1957722.1"/>
    <property type="molecule type" value="Genomic_DNA"/>
</dbReference>
<gene>
    <name evidence="1" type="ORF">CC80DRAFT_491095</name>
</gene>
<dbReference type="OrthoDB" id="3682750at2759"/>
<proteinExistence type="predicted"/>
<keyword evidence="2" id="KW-1185">Reference proteome</keyword>
<dbReference type="Proteomes" id="UP000800035">
    <property type="component" value="Unassembled WGS sequence"/>
</dbReference>
<reference evidence="1" key="1">
    <citation type="journal article" date="2020" name="Stud. Mycol.">
        <title>101 Dothideomycetes genomes: a test case for predicting lifestyles and emergence of pathogens.</title>
        <authorList>
            <person name="Haridas S."/>
            <person name="Albert R."/>
            <person name="Binder M."/>
            <person name="Bloem J."/>
            <person name="Labutti K."/>
            <person name="Salamov A."/>
            <person name="Andreopoulos B."/>
            <person name="Baker S."/>
            <person name="Barry K."/>
            <person name="Bills G."/>
            <person name="Bluhm B."/>
            <person name="Cannon C."/>
            <person name="Castanera R."/>
            <person name="Culley D."/>
            <person name="Daum C."/>
            <person name="Ezra D."/>
            <person name="Gonzalez J."/>
            <person name="Henrissat B."/>
            <person name="Kuo A."/>
            <person name="Liang C."/>
            <person name="Lipzen A."/>
            <person name="Lutzoni F."/>
            <person name="Magnuson J."/>
            <person name="Mondo S."/>
            <person name="Nolan M."/>
            <person name="Ohm R."/>
            <person name="Pangilinan J."/>
            <person name="Park H.-J."/>
            <person name="Ramirez L."/>
            <person name="Alfaro M."/>
            <person name="Sun H."/>
            <person name="Tritt A."/>
            <person name="Yoshinaga Y."/>
            <person name="Zwiers L.-H."/>
            <person name="Turgeon B."/>
            <person name="Goodwin S."/>
            <person name="Spatafora J."/>
            <person name="Crous P."/>
            <person name="Grigoriev I."/>
        </authorList>
    </citation>
    <scope>NUCLEOTIDE SEQUENCE</scope>
    <source>
        <strain evidence="1">CBS 675.92</strain>
    </source>
</reference>
<protein>
    <submittedName>
        <fullName evidence="1">Uncharacterized protein</fullName>
    </submittedName>
</protein>
<name>A0A6A5U1K2_9PLEO</name>
<dbReference type="AlphaFoldDB" id="A0A6A5U1K2"/>